<dbReference type="GO" id="GO:0016301">
    <property type="term" value="F:kinase activity"/>
    <property type="evidence" value="ECO:0007669"/>
    <property type="project" value="UniProtKB-KW"/>
</dbReference>
<dbReference type="PANTHER" id="PTHR34220">
    <property type="entry name" value="SENSOR HISTIDINE KINASE YPDA"/>
    <property type="match status" value="1"/>
</dbReference>
<keyword evidence="11 12" id="KW-0472">Membrane</keyword>
<keyword evidence="15" id="KW-1185">Reference proteome</keyword>
<dbReference type="InterPro" id="IPR050640">
    <property type="entry name" value="Bact_2-comp_sensor_kinase"/>
</dbReference>
<evidence type="ECO:0000256" key="4">
    <source>
        <dbReference type="ARBA" id="ARBA00022679"/>
    </source>
</evidence>
<dbReference type="Gene3D" id="3.30.565.10">
    <property type="entry name" value="Histidine kinase-like ATPase, C-terminal domain"/>
    <property type="match status" value="1"/>
</dbReference>
<comment type="caution">
    <text evidence="14">The sequence shown here is derived from an EMBL/GenBank/DDBJ whole genome shotgun (WGS) entry which is preliminary data.</text>
</comment>
<dbReference type="PROSITE" id="PS50885">
    <property type="entry name" value="HAMP"/>
    <property type="match status" value="1"/>
</dbReference>
<dbReference type="Pfam" id="PF00672">
    <property type="entry name" value="HAMP"/>
    <property type="match status" value="1"/>
</dbReference>
<dbReference type="Pfam" id="PF06580">
    <property type="entry name" value="His_kinase"/>
    <property type="match status" value="1"/>
</dbReference>
<comment type="subcellular location">
    <subcellularLocation>
        <location evidence="1">Cell membrane</location>
        <topology evidence="1">Multi-pass membrane protein</topology>
    </subcellularLocation>
</comment>
<keyword evidence="3" id="KW-0597">Phosphoprotein</keyword>
<dbReference type="InterPro" id="IPR036890">
    <property type="entry name" value="HATPase_C_sf"/>
</dbReference>
<evidence type="ECO:0000256" key="12">
    <source>
        <dbReference type="SAM" id="Phobius"/>
    </source>
</evidence>
<evidence type="ECO:0000256" key="5">
    <source>
        <dbReference type="ARBA" id="ARBA00022692"/>
    </source>
</evidence>
<evidence type="ECO:0000256" key="9">
    <source>
        <dbReference type="ARBA" id="ARBA00022989"/>
    </source>
</evidence>
<evidence type="ECO:0000256" key="10">
    <source>
        <dbReference type="ARBA" id="ARBA00023012"/>
    </source>
</evidence>
<evidence type="ECO:0000256" key="7">
    <source>
        <dbReference type="ARBA" id="ARBA00022777"/>
    </source>
</evidence>
<keyword evidence="5 12" id="KW-0812">Transmembrane</keyword>
<keyword evidence="4" id="KW-0808">Transferase</keyword>
<dbReference type="InterPro" id="IPR003660">
    <property type="entry name" value="HAMP_dom"/>
</dbReference>
<accession>A0ABU9DM47</accession>
<gene>
    <name evidence="14" type="ORF">WMW72_18705</name>
</gene>
<evidence type="ECO:0000256" key="2">
    <source>
        <dbReference type="ARBA" id="ARBA00022475"/>
    </source>
</evidence>
<evidence type="ECO:0000259" key="13">
    <source>
        <dbReference type="PROSITE" id="PS50885"/>
    </source>
</evidence>
<reference evidence="14 15" key="1">
    <citation type="submission" date="2024-04" db="EMBL/GenBank/DDBJ databases">
        <title>draft genome sequnece of Paenibacillus filicis.</title>
        <authorList>
            <person name="Kim D.-U."/>
        </authorList>
    </citation>
    <scope>NUCLEOTIDE SEQUENCE [LARGE SCALE GENOMIC DNA]</scope>
    <source>
        <strain evidence="14 15">KACC14197</strain>
    </source>
</reference>
<proteinExistence type="predicted"/>
<feature type="transmembrane region" description="Helical" evidence="12">
    <location>
        <begin position="288"/>
        <end position="307"/>
    </location>
</feature>
<feature type="domain" description="HAMP" evidence="13">
    <location>
        <begin position="309"/>
        <end position="361"/>
    </location>
</feature>
<sequence>MKRATLRSRLILGFAYITVPLVLLLLWNNTYAMDVVHSQVSLSNKNLTRMYMSQIDQVLEDLENYVFKTASQDNELISLSTYDKDNPDAYLAKVRTLNNLYINTNYYRNVDALFAYNAKQGELLMAAQQDVTHERKQSIKARLDQLMAEGEQGNEGLFRSWMLIQHDGQYSLVRVVDTGYKSYVGAWIDIARLMVPLNLLHLGTDGQALFLSKEGIPLTHAADPRFNGEAPLAVWKKSGKESGKPYKIVQLWEKFLLVIQPSAKTDIQLVVMIPEHNLLEGLAWFQRLTYYVPLLAVLILVLYLLFLQRSIYKPITQLITGMRRIYSGDLSVRFTNNGLMEFRVIGETFNTMVKQIEVLKIDVYEEQIRTQRAELKHLQAQIHPHFFMNSLNIVYNLAQTRQFDIIQQMAIHLVKYFRFAIRTHAASTTMKEELEHIASYLGIQQVRFPETLDFAIHLDPELESCRIPPSTILPLVENAMIHGFTVKPGERFSIEVCVKPDGTEGSAVLIEVRDNGRGFGSEPLARLQASAFFDSQPDEHIGLWNVVRRCKFYYKSGVRVAIGNGEVSGAVVTLSVPRCEEEE</sequence>
<evidence type="ECO:0000313" key="14">
    <source>
        <dbReference type="EMBL" id="MEK8129937.1"/>
    </source>
</evidence>
<name>A0ABU9DM47_9BACL</name>
<evidence type="ECO:0000256" key="8">
    <source>
        <dbReference type="ARBA" id="ARBA00022840"/>
    </source>
</evidence>
<evidence type="ECO:0000256" key="3">
    <source>
        <dbReference type="ARBA" id="ARBA00022553"/>
    </source>
</evidence>
<keyword evidence="10" id="KW-0902">Two-component regulatory system</keyword>
<dbReference type="Pfam" id="PF02518">
    <property type="entry name" value="HATPase_c"/>
    <property type="match status" value="1"/>
</dbReference>
<dbReference type="Proteomes" id="UP001469365">
    <property type="component" value="Unassembled WGS sequence"/>
</dbReference>
<protein>
    <submittedName>
        <fullName evidence="14">Histidine kinase</fullName>
    </submittedName>
</protein>
<keyword evidence="2" id="KW-1003">Cell membrane</keyword>
<dbReference type="PANTHER" id="PTHR34220:SF11">
    <property type="entry name" value="SENSOR PROTEIN KINASE HPTS"/>
    <property type="match status" value="1"/>
</dbReference>
<dbReference type="EMBL" id="JBBPCC010000012">
    <property type="protein sequence ID" value="MEK8129937.1"/>
    <property type="molecule type" value="Genomic_DNA"/>
</dbReference>
<keyword evidence="8" id="KW-0067">ATP-binding</keyword>
<keyword evidence="7 14" id="KW-0418">Kinase</keyword>
<evidence type="ECO:0000313" key="15">
    <source>
        <dbReference type="Proteomes" id="UP001469365"/>
    </source>
</evidence>
<dbReference type="InterPro" id="IPR003594">
    <property type="entry name" value="HATPase_dom"/>
</dbReference>
<dbReference type="SUPFAM" id="SSF55874">
    <property type="entry name" value="ATPase domain of HSP90 chaperone/DNA topoisomerase II/histidine kinase"/>
    <property type="match status" value="1"/>
</dbReference>
<dbReference type="Gene3D" id="6.10.340.10">
    <property type="match status" value="1"/>
</dbReference>
<keyword evidence="6" id="KW-0547">Nucleotide-binding</keyword>
<dbReference type="SMART" id="SM00304">
    <property type="entry name" value="HAMP"/>
    <property type="match status" value="1"/>
</dbReference>
<organism evidence="14 15">
    <name type="scientific">Paenibacillus filicis</name>
    <dbReference type="NCBI Taxonomy" id="669464"/>
    <lineage>
        <taxon>Bacteria</taxon>
        <taxon>Bacillati</taxon>
        <taxon>Bacillota</taxon>
        <taxon>Bacilli</taxon>
        <taxon>Bacillales</taxon>
        <taxon>Paenibacillaceae</taxon>
        <taxon>Paenibacillus</taxon>
    </lineage>
</organism>
<dbReference type="CDD" id="cd06225">
    <property type="entry name" value="HAMP"/>
    <property type="match status" value="1"/>
</dbReference>
<evidence type="ECO:0000256" key="11">
    <source>
        <dbReference type="ARBA" id="ARBA00023136"/>
    </source>
</evidence>
<evidence type="ECO:0000256" key="6">
    <source>
        <dbReference type="ARBA" id="ARBA00022741"/>
    </source>
</evidence>
<evidence type="ECO:0000256" key="1">
    <source>
        <dbReference type="ARBA" id="ARBA00004651"/>
    </source>
</evidence>
<dbReference type="InterPro" id="IPR010559">
    <property type="entry name" value="Sig_transdc_His_kin_internal"/>
</dbReference>
<dbReference type="RefSeq" id="WP_341417059.1">
    <property type="nucleotide sequence ID" value="NZ_JBBPCC010000012.1"/>
</dbReference>
<keyword evidence="9 12" id="KW-1133">Transmembrane helix</keyword>
<dbReference type="SUPFAM" id="SSF158472">
    <property type="entry name" value="HAMP domain-like"/>
    <property type="match status" value="1"/>
</dbReference>